<dbReference type="SUPFAM" id="SSF52540">
    <property type="entry name" value="P-loop containing nucleoside triphosphate hydrolases"/>
    <property type="match status" value="1"/>
</dbReference>
<organism evidence="8 9">
    <name type="scientific">Vibrio ishigakensis</name>
    <dbReference type="NCBI Taxonomy" id="1481914"/>
    <lineage>
        <taxon>Bacteria</taxon>
        <taxon>Pseudomonadati</taxon>
        <taxon>Pseudomonadota</taxon>
        <taxon>Gammaproteobacteria</taxon>
        <taxon>Vibrionales</taxon>
        <taxon>Vibrionaceae</taxon>
        <taxon>Vibrio</taxon>
    </lineage>
</organism>
<keyword evidence="1" id="KW-0547">Nucleotide-binding</keyword>
<dbReference type="GO" id="GO:0005829">
    <property type="term" value="C:cytosol"/>
    <property type="evidence" value="ECO:0007669"/>
    <property type="project" value="TreeGrafter"/>
</dbReference>
<feature type="short sequence motif" description="Q motif" evidence="5">
    <location>
        <begin position="1"/>
        <end position="29"/>
    </location>
</feature>
<keyword evidence="2" id="KW-0378">Hydrolase</keyword>
<reference evidence="8 9" key="2">
    <citation type="submission" date="2015-01" db="EMBL/GenBank/DDBJ databases">
        <authorList>
            <consortium name="NBRP consortium"/>
            <person name="Sawabe T."/>
            <person name="Meirelles P."/>
            <person name="Feng G."/>
            <person name="Sayaka M."/>
            <person name="Hattori M."/>
            <person name="Ohkuma M."/>
        </authorList>
    </citation>
    <scope>NUCLEOTIDE SEQUENCE [LARGE SCALE GENOMIC DNA]</scope>
    <source>
        <strain evidence="8 9">JCM19232</strain>
    </source>
</reference>
<dbReference type="PROSITE" id="PS51195">
    <property type="entry name" value="Q_MOTIF"/>
    <property type="match status" value="1"/>
</dbReference>
<reference evidence="8 9" key="1">
    <citation type="submission" date="2015-01" db="EMBL/GenBank/DDBJ databases">
        <title>Vibrio sp. C5 JCM 19232 whole genome shotgun sequence.</title>
        <authorList>
            <person name="Sawabe T."/>
            <person name="Meirelles P."/>
            <person name="Feng G."/>
            <person name="Sayaka M."/>
            <person name="Hattori M."/>
            <person name="Ohkuma M."/>
        </authorList>
    </citation>
    <scope>NUCLEOTIDE SEQUENCE [LARGE SCALE GENOMIC DNA]</scope>
    <source>
        <strain evidence="8 9">JCM19232</strain>
    </source>
</reference>
<sequence length="137" mass="15144">MKFRELGLDNRLMKNLDHYSFAKATEIQERAIPVAMAGKDLLASSKTGSGKTLAFVLPMLHKALKSKAFSARDPRGVILAPTRELARQVYGELRSMLGGLSYHAELIVGGENFNDQVKALRKYPKFIVATPGRLLIT</sequence>
<keyword evidence="4" id="KW-0067">ATP-binding</keyword>
<evidence type="ECO:0000259" key="6">
    <source>
        <dbReference type="PROSITE" id="PS51192"/>
    </source>
</evidence>
<dbReference type="GO" id="GO:0005524">
    <property type="term" value="F:ATP binding"/>
    <property type="evidence" value="ECO:0007669"/>
    <property type="project" value="UniProtKB-KW"/>
</dbReference>
<dbReference type="InterPro" id="IPR044742">
    <property type="entry name" value="DEAD/DEAH_RhlB"/>
</dbReference>
<dbReference type="AlphaFoldDB" id="A0A0B8PJG3"/>
<evidence type="ECO:0000313" key="8">
    <source>
        <dbReference type="EMBL" id="GAM63233.1"/>
    </source>
</evidence>
<feature type="domain" description="DEAD-box RNA helicase Q" evidence="7">
    <location>
        <begin position="1"/>
        <end position="29"/>
    </location>
</feature>
<dbReference type="Gene3D" id="3.40.50.300">
    <property type="entry name" value="P-loop containing nucleotide triphosphate hydrolases"/>
    <property type="match status" value="1"/>
</dbReference>
<dbReference type="PANTHER" id="PTHR47959">
    <property type="entry name" value="ATP-DEPENDENT RNA HELICASE RHLE-RELATED"/>
    <property type="match status" value="1"/>
</dbReference>
<dbReference type="EMBL" id="BBSA01000008">
    <property type="protein sequence ID" value="GAM63233.1"/>
    <property type="molecule type" value="Genomic_DNA"/>
</dbReference>
<dbReference type="SMART" id="SM00487">
    <property type="entry name" value="DEXDc"/>
    <property type="match status" value="1"/>
</dbReference>
<protein>
    <submittedName>
        <fullName evidence="8">ATP-dependent RNA helicase</fullName>
    </submittedName>
</protein>
<comment type="caution">
    <text evidence="8">The sequence shown here is derived from an EMBL/GenBank/DDBJ whole genome shotgun (WGS) entry which is preliminary data.</text>
</comment>
<dbReference type="PROSITE" id="PS51192">
    <property type="entry name" value="HELICASE_ATP_BIND_1"/>
    <property type="match status" value="1"/>
</dbReference>
<dbReference type="GO" id="GO:0003676">
    <property type="term" value="F:nucleic acid binding"/>
    <property type="evidence" value="ECO:0007669"/>
    <property type="project" value="InterPro"/>
</dbReference>
<keyword evidence="3 8" id="KW-0347">Helicase</keyword>
<proteinExistence type="predicted"/>
<evidence type="ECO:0000313" key="9">
    <source>
        <dbReference type="Proteomes" id="UP000031670"/>
    </source>
</evidence>
<name>A0A0B8PJG3_9VIBR</name>
<evidence type="ECO:0000256" key="1">
    <source>
        <dbReference type="ARBA" id="ARBA00022741"/>
    </source>
</evidence>
<dbReference type="PANTHER" id="PTHR47959:SF17">
    <property type="entry name" value="ATP-DEPENDENT RNA HELICASE DEAD BOX FAMILY"/>
    <property type="match status" value="1"/>
</dbReference>
<dbReference type="Pfam" id="PF00270">
    <property type="entry name" value="DEAD"/>
    <property type="match status" value="1"/>
</dbReference>
<evidence type="ECO:0000256" key="2">
    <source>
        <dbReference type="ARBA" id="ARBA00022801"/>
    </source>
</evidence>
<dbReference type="InterPro" id="IPR050079">
    <property type="entry name" value="DEAD_box_RNA_helicase"/>
</dbReference>
<accession>A0A0B8PJG3</accession>
<dbReference type="CDD" id="cd00268">
    <property type="entry name" value="DEADc"/>
    <property type="match status" value="1"/>
</dbReference>
<dbReference type="InterPro" id="IPR014001">
    <property type="entry name" value="Helicase_ATP-bd"/>
</dbReference>
<dbReference type="InterPro" id="IPR014014">
    <property type="entry name" value="RNA_helicase_DEAD_Q_motif"/>
</dbReference>
<dbReference type="GO" id="GO:0003724">
    <property type="term" value="F:RNA helicase activity"/>
    <property type="evidence" value="ECO:0007669"/>
    <property type="project" value="InterPro"/>
</dbReference>
<evidence type="ECO:0000256" key="4">
    <source>
        <dbReference type="ARBA" id="ARBA00022840"/>
    </source>
</evidence>
<feature type="domain" description="Helicase ATP-binding" evidence="6">
    <location>
        <begin position="32"/>
        <end position="137"/>
    </location>
</feature>
<gene>
    <name evidence="8" type="ORF">JCM19232_1380</name>
</gene>
<dbReference type="InterPro" id="IPR011545">
    <property type="entry name" value="DEAD/DEAH_box_helicase_dom"/>
</dbReference>
<evidence type="ECO:0000259" key="7">
    <source>
        <dbReference type="PROSITE" id="PS51195"/>
    </source>
</evidence>
<dbReference type="InterPro" id="IPR027417">
    <property type="entry name" value="P-loop_NTPase"/>
</dbReference>
<dbReference type="GO" id="GO:0016787">
    <property type="term" value="F:hydrolase activity"/>
    <property type="evidence" value="ECO:0007669"/>
    <property type="project" value="UniProtKB-KW"/>
</dbReference>
<evidence type="ECO:0000256" key="3">
    <source>
        <dbReference type="ARBA" id="ARBA00022806"/>
    </source>
</evidence>
<dbReference type="Proteomes" id="UP000031670">
    <property type="component" value="Unassembled WGS sequence"/>
</dbReference>
<evidence type="ECO:0000256" key="5">
    <source>
        <dbReference type="PROSITE-ProRule" id="PRU00552"/>
    </source>
</evidence>